<accession>A0A4Q4SSF9</accession>
<organism evidence="1 2">
    <name type="scientific">Monosporascus ibericus</name>
    <dbReference type="NCBI Taxonomy" id="155417"/>
    <lineage>
        <taxon>Eukaryota</taxon>
        <taxon>Fungi</taxon>
        <taxon>Dikarya</taxon>
        <taxon>Ascomycota</taxon>
        <taxon>Pezizomycotina</taxon>
        <taxon>Sordariomycetes</taxon>
        <taxon>Xylariomycetidae</taxon>
        <taxon>Xylariales</taxon>
        <taxon>Xylariales incertae sedis</taxon>
        <taxon>Monosporascus</taxon>
    </lineage>
</organism>
<evidence type="ECO:0000313" key="2">
    <source>
        <dbReference type="Proteomes" id="UP000293360"/>
    </source>
</evidence>
<gene>
    <name evidence="1" type="ORF">DL764_010596</name>
</gene>
<dbReference type="STRING" id="155417.A0A4Q4SSF9"/>
<protein>
    <recommendedName>
        <fullName evidence="3">Fungal N-terminal domain-containing protein</fullName>
    </recommendedName>
</protein>
<proteinExistence type="predicted"/>
<keyword evidence="2" id="KW-1185">Reference proteome</keyword>
<name>A0A4Q4SSF9_9PEZI</name>
<dbReference type="AlphaFoldDB" id="A0A4Q4SSF9"/>
<reference evidence="1 2" key="1">
    <citation type="submission" date="2018-06" db="EMBL/GenBank/DDBJ databases">
        <title>Complete Genomes of Monosporascus.</title>
        <authorList>
            <person name="Robinson A.J."/>
            <person name="Natvig D.O."/>
        </authorList>
    </citation>
    <scope>NUCLEOTIDE SEQUENCE [LARGE SCALE GENOMIC DNA]</scope>
    <source>
        <strain evidence="1 2">CBS 110550</strain>
    </source>
</reference>
<evidence type="ECO:0000313" key="1">
    <source>
        <dbReference type="EMBL" id="RYO75024.1"/>
    </source>
</evidence>
<sequence>MDVAASLASLIQFTITGLNIISKTFSSIKEGPDTVAYVAKHATDLLHILQRLEHSPVVEQSQDIRLGELMKACHADVMRMAQKLADVDFNASDKFRIKLWRSAKSVVKEKEWKEFQTRLHEYSNSLGTFIIVEDRSVALRYLTSYPGCDTAADHEFPSSEKLFDMSRRIDNGYESIHERLMSLSAKCDGIETKCSQIEAIAQNPQLQSIIDSVRRDIQDQLQLFASQHETNCQQVDATSGNQRGRGSKKLPAQSCAAAATYDTSGHLNQLSYLVKNKEDSVQFGSDAASDIVEDIALLVDGVKSLIAEAEAAALKTKAELAQKLGGRQPQSMDQGMVLYREVRFTPDISPGTPLPKWADTETGKAAFQPIPSPPSDLRLLSPPPCQFSLKQRHWSVETVLDNSRSLEAFFSWDNIRPAGMAVKPAVVNRKTLSRLVQWSRAGSGPQTLWLRGWYMPERGTENPLTRIGLKLVDHAARAGIPMVSYFCQLGRLTRLRPNEPPEAEALTSVLYAFIRQTLRLLPPQFEGNVDLSEERFRRLDGTEASWNVSLAILNDVIRLAAQSVFCILDGVQWLEHSSTDKYLRTFLDALRHDRMNVLFVTTGTSLTLRDAIPREETLADEELRMGSHKEHLERHGQDFWQ</sequence>
<dbReference type="Proteomes" id="UP000293360">
    <property type="component" value="Unassembled WGS sequence"/>
</dbReference>
<evidence type="ECO:0008006" key="3">
    <source>
        <dbReference type="Google" id="ProtNLM"/>
    </source>
</evidence>
<dbReference type="EMBL" id="QJNU01001572">
    <property type="protein sequence ID" value="RYO75024.1"/>
    <property type="molecule type" value="Genomic_DNA"/>
</dbReference>
<comment type="caution">
    <text evidence="1">The sequence shown here is derived from an EMBL/GenBank/DDBJ whole genome shotgun (WGS) entry which is preliminary data.</text>
</comment>
<dbReference type="OrthoDB" id="4840035at2759"/>